<dbReference type="HOGENOM" id="CLU_2484028_0_0_1"/>
<name>K9G8U1_PEND2</name>
<evidence type="ECO:0000313" key="2">
    <source>
        <dbReference type="Proteomes" id="UP000009882"/>
    </source>
</evidence>
<dbReference type="InParanoid" id="K9G8U1"/>
<evidence type="ECO:0000313" key="1">
    <source>
        <dbReference type="EMBL" id="EKV17387.1"/>
    </source>
</evidence>
<dbReference type="AlphaFoldDB" id="K9G8U1"/>
<organism evidence="1 2">
    <name type="scientific">Penicillium digitatum (strain PHI26 / CECT 20796)</name>
    <name type="common">Green mold</name>
    <dbReference type="NCBI Taxonomy" id="1170229"/>
    <lineage>
        <taxon>Eukaryota</taxon>
        <taxon>Fungi</taxon>
        <taxon>Dikarya</taxon>
        <taxon>Ascomycota</taxon>
        <taxon>Pezizomycotina</taxon>
        <taxon>Eurotiomycetes</taxon>
        <taxon>Eurotiomycetidae</taxon>
        <taxon>Eurotiales</taxon>
        <taxon>Aspergillaceae</taxon>
        <taxon>Penicillium</taxon>
    </lineage>
</organism>
<sequence length="87" mass="10587">MLRHDDLAVSQIKNSENDLFTQPFTFERSLAHHLTMISDYGYNYDPTKLAGLRDTEKVFVTERRLWRWILEFKRQHRGRIGFEDWEL</sequence>
<dbReference type="EMBL" id="AKCT01000066">
    <property type="protein sequence ID" value="EKV17387.1"/>
    <property type="molecule type" value="Genomic_DNA"/>
</dbReference>
<protein>
    <submittedName>
        <fullName evidence="1">Uncharacterized protein</fullName>
    </submittedName>
</protein>
<accession>K9G8U1</accession>
<reference evidence="2" key="1">
    <citation type="journal article" date="2012" name="BMC Genomics">
        <title>Genome sequence of the necrotrophic fungus Penicillium digitatum, the main postharvest pathogen of citrus.</title>
        <authorList>
            <person name="Marcet-Houben M."/>
            <person name="Ballester A.-R."/>
            <person name="de la Fuente B."/>
            <person name="Harries E."/>
            <person name="Marcos J.F."/>
            <person name="Gonzalez-Candelas L."/>
            <person name="Gabaldon T."/>
        </authorList>
    </citation>
    <scope>NUCLEOTIDE SEQUENCE [LARGE SCALE GENOMIC DNA]</scope>
    <source>
        <strain evidence="2">PHI26 / CECT 20796</strain>
    </source>
</reference>
<dbReference type="Proteomes" id="UP000009882">
    <property type="component" value="Unassembled WGS sequence"/>
</dbReference>
<comment type="caution">
    <text evidence="1">The sequence shown here is derived from an EMBL/GenBank/DDBJ whole genome shotgun (WGS) entry which is preliminary data.</text>
</comment>
<keyword evidence="2" id="KW-1185">Reference proteome</keyword>
<gene>
    <name evidence="1" type="ORF">PDIG_15110</name>
</gene>
<proteinExistence type="predicted"/>